<keyword evidence="18" id="KW-1185">Reference proteome</keyword>
<feature type="compositionally biased region" description="Polar residues" evidence="11">
    <location>
        <begin position="490"/>
        <end position="499"/>
    </location>
</feature>
<dbReference type="Pfam" id="PF08709">
    <property type="entry name" value="Ins145_P3_rec"/>
    <property type="match status" value="1"/>
</dbReference>
<evidence type="ECO:0000259" key="13">
    <source>
        <dbReference type="Pfam" id="PF01365"/>
    </source>
</evidence>
<dbReference type="InterPro" id="IPR013662">
    <property type="entry name" value="RIH_assoc-dom"/>
</dbReference>
<dbReference type="GeneID" id="68119093"/>
<evidence type="ECO:0000256" key="9">
    <source>
        <dbReference type="ARBA" id="ARBA00023303"/>
    </source>
</evidence>
<feature type="domain" description="Inositol 1,4,5-trisphosphate/ryanodine receptor" evidence="16">
    <location>
        <begin position="217"/>
        <end position="375"/>
    </location>
</feature>
<keyword evidence="2" id="KW-0813">Transport</keyword>
<feature type="compositionally biased region" description="Low complexity" evidence="11">
    <location>
        <begin position="92"/>
        <end position="123"/>
    </location>
</feature>
<evidence type="ECO:0000313" key="17">
    <source>
        <dbReference type="EMBL" id="KAF0982017.1"/>
    </source>
</evidence>
<dbReference type="VEuPathDB" id="AmoebaDB:FDP41_011878"/>
<dbReference type="Proteomes" id="UP000444721">
    <property type="component" value="Unassembled WGS sequence"/>
</dbReference>
<evidence type="ECO:0000259" key="14">
    <source>
        <dbReference type="Pfam" id="PF02815"/>
    </source>
</evidence>
<keyword evidence="5 12" id="KW-1133">Transmembrane helix</keyword>
<feature type="compositionally biased region" description="Low complexity" evidence="11">
    <location>
        <begin position="500"/>
        <end position="515"/>
    </location>
</feature>
<evidence type="ECO:0000259" key="16">
    <source>
        <dbReference type="Pfam" id="PF08709"/>
    </source>
</evidence>
<protein>
    <submittedName>
        <fullName evidence="17">Uncharacterized protein</fullName>
    </submittedName>
</protein>
<dbReference type="Gene3D" id="2.80.10.50">
    <property type="match status" value="2"/>
</dbReference>
<evidence type="ECO:0000256" key="12">
    <source>
        <dbReference type="SAM" id="Phobius"/>
    </source>
</evidence>
<comment type="subcellular location">
    <subcellularLocation>
        <location evidence="1">Endomembrane system</location>
        <topology evidence="1">Multi-pass membrane protein</topology>
    </subcellularLocation>
</comment>
<dbReference type="Gene3D" id="1.25.10.30">
    <property type="entry name" value="IP3 receptor type 1 binding core, RIH domain"/>
    <property type="match status" value="1"/>
</dbReference>
<keyword evidence="6" id="KW-0406">Ion transport</keyword>
<evidence type="ECO:0000256" key="6">
    <source>
        <dbReference type="ARBA" id="ARBA00023065"/>
    </source>
</evidence>
<feature type="region of interest" description="Disordered" evidence="11">
    <location>
        <begin position="74"/>
        <end position="126"/>
    </location>
</feature>
<feature type="compositionally biased region" description="Basic residues" evidence="11">
    <location>
        <begin position="77"/>
        <end position="89"/>
    </location>
</feature>
<feature type="transmembrane region" description="Helical" evidence="12">
    <location>
        <begin position="2356"/>
        <end position="2374"/>
    </location>
</feature>
<feature type="transmembrane region" description="Helical" evidence="12">
    <location>
        <begin position="2499"/>
        <end position="2520"/>
    </location>
</feature>
<sequence length="2753" mass="316803">MVIQRSDSISSTTSSSITNTTLTTIASDLNHGNHSSSSSSSTSSSLISSSSSNTLHYGDVISLAIFFNPFHQEKTRPHSHQQHHHHHHARTDSITSITSDSSSPLLLPKSINTPQQPQQQTNQESSSIVGFMSVSGIPGHHRCGLSADDSILKNFDSALFMLCKGETYSAKKRYHKYLNYFASAEKSTMSSSMNNLMNEVSNSMLLKQSSLLHHKDSSRPMTPFNSQQHVKAQPSVIAANHIQSQLAELEEKMLREKQENEIERERSWGKPVLYGERIQLYHLKTGLFLNVLRSNADLEKSSLKLSLSEGDRMCHFQFVPHFKFRSEGEPIRLSDKVIIMNEKTKHNIHISQYKYTRPLIVKDFEKYEVNASPHPADNIWILRLYRSYLPMAHAFIKGGDVIRIIHRDLMGALYHPSINQIGSTTTNSFSSLHLNPKYALTSITSLFQIEALDNSRGGIMYSATPCRFKHIASGQYIAAREVEVHDDQHQISTTNLSNGSSSSSSASSSSASSSSGKAGKTNAWKNLRRRVKIRLKLVLTDHPRDESAVFYLYSEEVQHNEPILAQSLLRIKHAQSNTWLRANDVSKAVLNDIQTNLSTGSSSNSSSAVHKSSHLVELWFDVIQREKDVFSLEHVNNVLQVNLIKEIYPILVNYDNNSQYQRNDIEILLNALKLVIYLCTDSVQEDPLKREGTPYTNIQNHFRELNFIDAIFNIINLLDPTSQSSITSPIMNSSIAFPSESQYPALSTIQRYQNNIIPMCYRAIKQLAKQNLLNCTHILDKYFTTMQDHLSRDIGGQEVSNALVEIINDNMEVLEQIPGEKIDHFFKLITTKQKKPLFVSFLSNLCRSGDRPVTKNQKHLVDLLSKIDCKNVFYLPDYDDTNRTIHVLKDSEEGDSDRVPLDQLQNTDSMMYRILIEGLRLLSSLCVGRHAAGISYVSQLLPLELVMAVVESEDYGIELRSAMCGILEHCYLDNTSNGEFPPINLSRPIDNNDNPTTKGGSNRLQTEFIDYRNRFKSIRLFLVEFFKNKQNSQLPPERTPLIYNLVKIGYKCFVYRIFNPYANDTDSLQLKAKIDSSTNKLVVEGQDEYLISMREMEEFLSVLLTTLDSTNDIGNINTMFEDIEQNTFVIKIKKKILDIFLYAMDLRIDYRISLIITAYNARNVILITDQQLNDFISKTITSSVNFFQFDNTDSSRNFAFPLLYLFKYQNKEIPEKALKILQRSYNQSKELKENLQKVSILISSKSRKAYNFIYTMFNRIQNLLSTSSFTGGDSSDDFVIFRDTITQLIRIMKENKGTKAAFRNLGGHDLLIKCLGTNYPAFVKTKLSICCIELLTEFVRSDKKNQEELFREFRFLLELLSPQVDTTELLTEIVRENDQILLNKIDPLLIKLYLEKIISVGAKSYHLNFLRILTCDSKGTSIPTNQNEIINNLKEDYRSLIVLYNEEDLMKERERMIVEKEYLKVGSDLNYHINLLYLLRDCTRDKVGLAEGSVQAILPFSEMLVHLTDCFLIPLVRDPLMKLLTELYFITEKESTQDLSDVNIWKLFKKINTELRSWLDNDGKMRYPKEFEEAHYSAYPPSQLHAISEESTDDSIVGNGTASDSAHSTPTPTESIDTNIQVKRSFYNQESPNEEVFVNDNYVYKVVLPFIESFFENVFNKNVNKMLLQKENNEEIKEIIYDLLKNVTEIYLHSASHKEDIKRCHMAIQKLMVTASIDTDGKFKNLTKLAVAKHNMTMVIKQQSNKSMKQKFAVKNIEEDFLLKYKIFMDDLERKGFFAKRETNELPQFAQLLQLHSEYLPRLVNVLKTMIEFGVPRDMSETFIDSIATIASIVKEYNAKKDYNFSVNHNIPELVLKLICSSNIEFTKYGLQLGIETLMSGNIENQQMYNRLLKTGNYETFFQAIKNKIKQSILEEKEVRKRGVTGILDTELTSYAWEVLRFLQLLCEGHNLENQQMLQNQPFNRISIDLVSECIDYVIHLFKYLSSSNVDKVIQALNALNEFVQGPCEQSIQTLSSSSGLYTVFNDILENDFISDKMTTAFDPVAPTALGASRSQSILQQRAAQLDRLNHITTRKEMKLLEAVIITLTSMLEGGNKHAQASELKYLNMEPLMERMKECAEVCIPISFIQSFLLKRKEKEVKKLSSSIIEYFKQEQKNTDALLVQKLTKDYELLSDQKSEKYKTLADFISVKKSKIKDSCEEIGTAIYMLLKYLGVKLNDNLEDEESVRRTIIYNFYASLTGSIEIIRDSKIEVVHFKKPRMCNNLLETTKDEFVSSCNRETAQTKVADLYEWTYRVFKTEMHHLERYRSNENGWESRTWRFLERYWKYMKNLSFLFSLLINVIVLIFYHKRYDVFAGYVPVPGIAYDVSMANVVTQGFKWKAAGILVIVLGFIQLITTILLIVTYLRFFLMLNVKKKFQLKKEETWESATQQPGFRKKLFLSIVTDLYLWWTIIFLGISLIGLIVTPLVYCLQLFEVVTLSHVLQDIFFSIFENKKKFFLFSVLTIFALIAYAFTIFAFKWDQWIISNTNACSNTILCFATTINYSVRSEAFLENIMDPKPLDVSRFFFDMAFYFVVVVILLEVLFGLILDSFSERREHRNKLEKEKKEICFICHNEKNRFDLHANEGLDFESHIKTEHNMWNYVYFLIYLSEKERDEYTGTEQYVEQNAAKLSFFPTLRSKTLELAESGALLKETNSLDDTDKHVMDENTLKVDENGMVDVSNSGKYSSSANKTDDFEAITSNKDSLLLYI</sequence>
<evidence type="ECO:0000313" key="18">
    <source>
        <dbReference type="Proteomes" id="UP000444721"/>
    </source>
</evidence>
<name>A0A6A5BXM3_NAEFO</name>
<dbReference type="Pfam" id="PF08454">
    <property type="entry name" value="RIH_assoc"/>
    <property type="match status" value="1"/>
</dbReference>
<organism evidence="17 18">
    <name type="scientific">Naegleria fowleri</name>
    <name type="common">Brain eating amoeba</name>
    <dbReference type="NCBI Taxonomy" id="5763"/>
    <lineage>
        <taxon>Eukaryota</taxon>
        <taxon>Discoba</taxon>
        <taxon>Heterolobosea</taxon>
        <taxon>Tetramitia</taxon>
        <taxon>Eutetramitia</taxon>
        <taxon>Vahlkampfiidae</taxon>
        <taxon>Naegleria</taxon>
    </lineage>
</organism>
<dbReference type="InterPro" id="IPR036300">
    <property type="entry name" value="MIR_dom_sf"/>
</dbReference>
<keyword evidence="4" id="KW-0677">Repeat</keyword>
<dbReference type="InterPro" id="IPR014821">
    <property type="entry name" value="Ins145_P3_rcpt"/>
</dbReference>
<dbReference type="SUPFAM" id="SSF100909">
    <property type="entry name" value="IP3 receptor type 1 binding core, domain 2"/>
    <property type="match status" value="2"/>
</dbReference>
<dbReference type="OMA" id="DKSQDEG"/>
<feature type="region of interest" description="Disordered" evidence="11">
    <location>
        <begin position="488"/>
        <end position="521"/>
    </location>
</feature>
<keyword evidence="8" id="KW-1071">Ligand-gated ion channel</keyword>
<dbReference type="InterPro" id="IPR035910">
    <property type="entry name" value="RyR/IP3R_RIH_dom_sf"/>
</dbReference>
<gene>
    <name evidence="17" type="ORF">FDP41_011878</name>
</gene>
<feature type="region of interest" description="Disordered" evidence="11">
    <location>
        <begin position="1590"/>
        <end position="1615"/>
    </location>
</feature>
<keyword evidence="7 12" id="KW-0472">Membrane</keyword>
<feature type="transmembrane region" description="Helical" evidence="12">
    <location>
        <begin position="2329"/>
        <end position="2349"/>
    </location>
</feature>
<dbReference type="PANTHER" id="PTHR13715:SF79">
    <property type="entry name" value="RYANODINE RECEPTOR"/>
    <property type="match status" value="1"/>
</dbReference>
<dbReference type="PANTHER" id="PTHR13715">
    <property type="entry name" value="RYANODINE RECEPTOR AND IP3 RECEPTOR"/>
    <property type="match status" value="1"/>
</dbReference>
<feature type="domain" description="RyR/IP3R Homology associated" evidence="15">
    <location>
        <begin position="1936"/>
        <end position="2026"/>
    </location>
</feature>
<dbReference type="GO" id="GO:0016020">
    <property type="term" value="C:membrane"/>
    <property type="evidence" value="ECO:0007669"/>
    <property type="project" value="InterPro"/>
</dbReference>
<evidence type="ECO:0000256" key="5">
    <source>
        <dbReference type="ARBA" id="ARBA00022989"/>
    </source>
</evidence>
<dbReference type="OrthoDB" id="300855at2759"/>
<feature type="domain" description="MIR" evidence="14">
    <location>
        <begin position="395"/>
        <end position="585"/>
    </location>
</feature>
<evidence type="ECO:0000256" key="7">
    <source>
        <dbReference type="ARBA" id="ARBA00023136"/>
    </source>
</evidence>
<dbReference type="InterPro" id="IPR015925">
    <property type="entry name" value="Ryanodine_IP3_receptor"/>
</dbReference>
<dbReference type="VEuPathDB" id="AmoebaDB:NfTy_022380"/>
<dbReference type="InterPro" id="IPR000699">
    <property type="entry name" value="RIH_dom"/>
</dbReference>
<feature type="domain" description="RIH" evidence="13">
    <location>
        <begin position="683"/>
        <end position="864"/>
    </location>
</feature>
<keyword evidence="3 12" id="KW-0812">Transmembrane</keyword>
<dbReference type="GO" id="GO:0005262">
    <property type="term" value="F:calcium channel activity"/>
    <property type="evidence" value="ECO:0007669"/>
    <property type="project" value="InterPro"/>
</dbReference>
<dbReference type="SUPFAM" id="SSF82109">
    <property type="entry name" value="MIR domain"/>
    <property type="match status" value="2"/>
</dbReference>
<feature type="transmembrane region" description="Helical" evidence="12">
    <location>
        <begin position="2568"/>
        <end position="2591"/>
    </location>
</feature>
<keyword evidence="10" id="KW-0175">Coiled coil</keyword>
<feature type="coiled-coil region" evidence="10">
    <location>
        <begin position="239"/>
        <end position="266"/>
    </location>
</feature>
<dbReference type="RefSeq" id="XP_044566730.1">
    <property type="nucleotide sequence ID" value="XM_044702335.1"/>
</dbReference>
<feature type="compositionally biased region" description="Low complexity" evidence="11">
    <location>
        <begin position="35"/>
        <end position="48"/>
    </location>
</feature>
<feature type="domain" description="RIH" evidence="13">
    <location>
        <begin position="1326"/>
        <end position="1433"/>
    </location>
</feature>
<evidence type="ECO:0000256" key="11">
    <source>
        <dbReference type="SAM" id="MobiDB-lite"/>
    </source>
</evidence>
<comment type="caution">
    <text evidence="17">The sequence shown here is derived from an EMBL/GenBank/DDBJ whole genome shotgun (WGS) entry which is preliminary data.</text>
</comment>
<evidence type="ECO:0000256" key="1">
    <source>
        <dbReference type="ARBA" id="ARBA00004127"/>
    </source>
</evidence>
<evidence type="ECO:0000256" key="3">
    <source>
        <dbReference type="ARBA" id="ARBA00022692"/>
    </source>
</evidence>
<feature type="transmembrane region" description="Helical" evidence="12">
    <location>
        <begin position="2532"/>
        <end position="2548"/>
    </location>
</feature>
<keyword evidence="9" id="KW-0407">Ion channel</keyword>
<dbReference type="Pfam" id="PF02815">
    <property type="entry name" value="MIR"/>
    <property type="match status" value="1"/>
</dbReference>
<feature type="transmembrane region" description="Helical" evidence="12">
    <location>
        <begin position="2386"/>
        <end position="2413"/>
    </location>
</feature>
<dbReference type="EMBL" id="VFQX01000012">
    <property type="protein sequence ID" value="KAF0982017.1"/>
    <property type="molecule type" value="Genomic_DNA"/>
</dbReference>
<evidence type="ECO:0000256" key="10">
    <source>
        <dbReference type="SAM" id="Coils"/>
    </source>
</evidence>
<feature type="compositionally biased region" description="Polar residues" evidence="11">
    <location>
        <begin position="1598"/>
        <end position="1615"/>
    </location>
</feature>
<evidence type="ECO:0000256" key="2">
    <source>
        <dbReference type="ARBA" id="ARBA00022448"/>
    </source>
</evidence>
<dbReference type="VEuPathDB" id="AmoebaDB:NF0049910"/>
<accession>A0A6A5BXM3</accession>
<dbReference type="GO" id="GO:0012505">
    <property type="term" value="C:endomembrane system"/>
    <property type="evidence" value="ECO:0007669"/>
    <property type="project" value="UniProtKB-SubCell"/>
</dbReference>
<dbReference type="Pfam" id="PF01365">
    <property type="entry name" value="RYDR_ITPR"/>
    <property type="match status" value="2"/>
</dbReference>
<feature type="region of interest" description="Disordered" evidence="11">
    <location>
        <begin position="29"/>
        <end position="48"/>
    </location>
</feature>
<reference evidence="17 18" key="1">
    <citation type="journal article" date="2019" name="Sci. Rep.">
        <title>Nanopore sequencing improves the draft genome of the human pathogenic amoeba Naegleria fowleri.</title>
        <authorList>
            <person name="Liechti N."/>
            <person name="Schurch N."/>
            <person name="Bruggmann R."/>
            <person name="Wittwer M."/>
        </authorList>
    </citation>
    <scope>NUCLEOTIDE SEQUENCE [LARGE SCALE GENOMIC DNA]</scope>
    <source>
        <strain evidence="17 18">ATCC 30894</strain>
    </source>
</reference>
<proteinExistence type="predicted"/>
<evidence type="ECO:0000256" key="4">
    <source>
        <dbReference type="ARBA" id="ARBA00022737"/>
    </source>
</evidence>
<feature type="transmembrane region" description="Helical" evidence="12">
    <location>
        <begin position="2448"/>
        <end position="2471"/>
    </location>
</feature>
<evidence type="ECO:0000256" key="8">
    <source>
        <dbReference type="ARBA" id="ARBA00023286"/>
    </source>
</evidence>
<evidence type="ECO:0000259" key="15">
    <source>
        <dbReference type="Pfam" id="PF08454"/>
    </source>
</evidence>
<dbReference type="InterPro" id="IPR016093">
    <property type="entry name" value="MIR_motif"/>
</dbReference>